<keyword evidence="2" id="KW-1185">Reference proteome</keyword>
<dbReference type="EMBL" id="JARQZJ010000003">
    <property type="protein sequence ID" value="KAK9870581.1"/>
    <property type="molecule type" value="Genomic_DNA"/>
</dbReference>
<name>A0AAW1TIL6_9CUCU</name>
<dbReference type="AlphaFoldDB" id="A0AAW1TIL6"/>
<organism evidence="1 2">
    <name type="scientific">Henosepilachna vigintioctopunctata</name>
    <dbReference type="NCBI Taxonomy" id="420089"/>
    <lineage>
        <taxon>Eukaryota</taxon>
        <taxon>Metazoa</taxon>
        <taxon>Ecdysozoa</taxon>
        <taxon>Arthropoda</taxon>
        <taxon>Hexapoda</taxon>
        <taxon>Insecta</taxon>
        <taxon>Pterygota</taxon>
        <taxon>Neoptera</taxon>
        <taxon>Endopterygota</taxon>
        <taxon>Coleoptera</taxon>
        <taxon>Polyphaga</taxon>
        <taxon>Cucujiformia</taxon>
        <taxon>Coccinelloidea</taxon>
        <taxon>Coccinellidae</taxon>
        <taxon>Epilachninae</taxon>
        <taxon>Epilachnini</taxon>
        <taxon>Henosepilachna</taxon>
    </lineage>
</organism>
<dbReference type="Proteomes" id="UP001431783">
    <property type="component" value="Unassembled WGS sequence"/>
</dbReference>
<evidence type="ECO:0000313" key="2">
    <source>
        <dbReference type="Proteomes" id="UP001431783"/>
    </source>
</evidence>
<sequence>MCQSVMFFLSPGKETELIVIIASVVRFSLVQIRRLQIRDLGVVFDQKLSFVPHITQLISSAAKIYGFVIRNGKYFNNSSIFIEPFNTLIRSKLEYGSMIWHPIYTCHQHHLEAIQRRFLKFLIWRKDKVYPRRGVNS</sequence>
<gene>
    <name evidence="1" type="ORF">WA026_008144</name>
</gene>
<proteinExistence type="predicted"/>
<protein>
    <submittedName>
        <fullName evidence="1">Uncharacterized protein</fullName>
    </submittedName>
</protein>
<reference evidence="1 2" key="1">
    <citation type="submission" date="2023-03" db="EMBL/GenBank/DDBJ databases">
        <title>Genome insight into feeding habits of ladybird beetles.</title>
        <authorList>
            <person name="Li H.-S."/>
            <person name="Huang Y.-H."/>
            <person name="Pang H."/>
        </authorList>
    </citation>
    <scope>NUCLEOTIDE SEQUENCE [LARGE SCALE GENOMIC DNA]</scope>
    <source>
        <strain evidence="1">SYSU_2023b</strain>
        <tissue evidence="1">Whole body</tissue>
    </source>
</reference>
<comment type="caution">
    <text evidence="1">The sequence shown here is derived from an EMBL/GenBank/DDBJ whole genome shotgun (WGS) entry which is preliminary data.</text>
</comment>
<accession>A0AAW1TIL6</accession>
<evidence type="ECO:0000313" key="1">
    <source>
        <dbReference type="EMBL" id="KAK9870581.1"/>
    </source>
</evidence>